<evidence type="ECO:0000313" key="9">
    <source>
        <dbReference type="Proteomes" id="UP001174691"/>
    </source>
</evidence>
<dbReference type="InterPro" id="IPR036770">
    <property type="entry name" value="Ankyrin_rpt-contain_sf"/>
</dbReference>
<feature type="compositionally biased region" description="Acidic residues" evidence="6">
    <location>
        <begin position="14"/>
        <end position="56"/>
    </location>
</feature>
<dbReference type="InterPro" id="IPR051048">
    <property type="entry name" value="Peptidase_S8/S53_subtilisin"/>
</dbReference>
<evidence type="ECO:0000256" key="6">
    <source>
        <dbReference type="SAM" id="MobiDB-lite"/>
    </source>
</evidence>
<keyword evidence="4" id="KW-0720">Serine protease</keyword>
<feature type="domain" description="Peptidase S8/S53" evidence="7">
    <location>
        <begin position="708"/>
        <end position="930"/>
    </location>
</feature>
<feature type="compositionally biased region" description="Polar residues" evidence="6">
    <location>
        <begin position="309"/>
        <end position="318"/>
    </location>
</feature>
<dbReference type="GO" id="GO:0006508">
    <property type="term" value="P:proteolysis"/>
    <property type="evidence" value="ECO:0007669"/>
    <property type="project" value="UniProtKB-KW"/>
</dbReference>
<dbReference type="PANTHER" id="PTHR43399">
    <property type="entry name" value="SUBTILISIN-RELATED"/>
    <property type="match status" value="1"/>
</dbReference>
<feature type="region of interest" description="Disordered" evidence="6">
    <location>
        <begin position="293"/>
        <end position="319"/>
    </location>
</feature>
<dbReference type="Pfam" id="PF00082">
    <property type="entry name" value="Peptidase_S8"/>
    <property type="match status" value="1"/>
</dbReference>
<feature type="compositionally biased region" description="Basic and acidic residues" evidence="6">
    <location>
        <begin position="293"/>
        <end position="307"/>
    </location>
</feature>
<dbReference type="GO" id="GO:0004252">
    <property type="term" value="F:serine-type endopeptidase activity"/>
    <property type="evidence" value="ECO:0007669"/>
    <property type="project" value="InterPro"/>
</dbReference>
<organism evidence="8 9">
    <name type="scientific">Coniochaeta hoffmannii</name>
    <dbReference type="NCBI Taxonomy" id="91930"/>
    <lineage>
        <taxon>Eukaryota</taxon>
        <taxon>Fungi</taxon>
        <taxon>Dikarya</taxon>
        <taxon>Ascomycota</taxon>
        <taxon>Pezizomycotina</taxon>
        <taxon>Sordariomycetes</taxon>
        <taxon>Sordariomycetidae</taxon>
        <taxon>Coniochaetales</taxon>
        <taxon>Coniochaetaceae</taxon>
        <taxon>Coniochaeta</taxon>
    </lineage>
</organism>
<dbReference type="InterPro" id="IPR000209">
    <property type="entry name" value="Peptidase_S8/S53_dom"/>
</dbReference>
<dbReference type="SUPFAM" id="SSF52743">
    <property type="entry name" value="Subtilisin-like"/>
    <property type="match status" value="1"/>
</dbReference>
<dbReference type="InterPro" id="IPR036852">
    <property type="entry name" value="Peptidase_S8/S53_dom_sf"/>
</dbReference>
<keyword evidence="2" id="KW-0645">Protease</keyword>
<evidence type="ECO:0000256" key="3">
    <source>
        <dbReference type="ARBA" id="ARBA00022801"/>
    </source>
</evidence>
<dbReference type="Proteomes" id="UP001174691">
    <property type="component" value="Unassembled WGS sequence"/>
</dbReference>
<dbReference type="InterPro" id="IPR002110">
    <property type="entry name" value="Ankyrin_rpt"/>
</dbReference>
<reference evidence="8" key="1">
    <citation type="submission" date="2022-07" db="EMBL/GenBank/DDBJ databases">
        <title>Fungi with potential for degradation of polypropylene.</title>
        <authorList>
            <person name="Gostincar C."/>
        </authorList>
    </citation>
    <scope>NUCLEOTIDE SEQUENCE</scope>
    <source>
        <strain evidence="8">EXF-13287</strain>
    </source>
</reference>
<protein>
    <submittedName>
        <fullName evidence="8">Subtilisin-like protein</fullName>
    </submittedName>
</protein>
<evidence type="ECO:0000256" key="2">
    <source>
        <dbReference type="ARBA" id="ARBA00022670"/>
    </source>
</evidence>
<keyword evidence="3" id="KW-0378">Hydrolase</keyword>
<proteinExistence type="inferred from homology"/>
<comment type="caution">
    <text evidence="8">The sequence shown here is derived from an EMBL/GenBank/DDBJ whole genome shotgun (WGS) entry which is preliminary data.</text>
</comment>
<sequence>MSPVEASLRRGAASDDEEDDEVPANGAEEEEEDDDEDDDEEEDEEEEEEEGEDVDAAFDKFIFGIKEDMLTDSKGNRLALETQADVNYFLELHKHILGKRNTKKQTLLHLLAGQAGKKDWYKKTRRLVKALITTQWPEGDLLAQQDDDEKTPLYCAIATKDQKMAKAMCEAHPHIDSVIRIPSKKTNSLHKALQLRISTNAELITLMVEKSSPGTLCSKDEKGLTPLHLAVDYARSDDTQLRIVKSIVDRCPQAMDQTYDHKGIGLLSAYRYHELTYQRGLEKAAMEAKRKLLEKSERTEKSERKDGGSSANGQQNPRSLKEEAYFRPSQYQLPVQHVPSLSSSKAQMKSEPTGKGMGGSTVLKTPATDATPKAGLSKTKSTTKLDGKNETRKVKKRSGGKRVAASKVTEIVPTEESAKNTKKYLKLYCLRTKNHDDATEFLYGVQQDRQIYFDLFGCAPSLSEKRLQDSLRHLELEDILQYVAIPQVKIEGKPVVIKGNRQPPKPDAKGRSDVRHVFNWLKDDKQKKVKTVLKVIVDDLQEPAHHDEAIEECLDGLGVEVWDWRKMDISPEVIKKVAPDVREIHLYWSGNNAVLRGWSEPEGLRQLKKLEKIHLHPYQGLETSRRISQYTLAFEQRIKGAAERSDNPIQVTVDGIRGSPGESTSIATNEANDPYMRHEWITTMENFADFLLAAQSVADPLPVLPRPVLVAVIDDGVDISDASVQSRVIGGRSFCHRNEDQNLNQPYYVSSGGHGTAMAGLICKLCPNVKLFVLKLDNKLDASGGRTITAKSAAKAVRAAIDKGVDIISMSWTIERTELNKSEIDELERAVEQAASRDILMFCSATDQGAYRDRTYPAASGTKKIFKIGAAEASGSAYKWVGDQSAVDFIMPGHQVVLERHDDRNVAKFTPLTGSSVATALASGLAAVVLYCVQLGGMVKADGNPKVEAQQLQRYEALKKHERMKQAFQQIGLDKESEHKYILVWNRFGLKKSSTLKRAEKETRDRWILLVRDLADDLMREE</sequence>
<dbReference type="SMART" id="SM00248">
    <property type="entry name" value="ANK"/>
    <property type="match status" value="2"/>
</dbReference>
<evidence type="ECO:0000256" key="4">
    <source>
        <dbReference type="ARBA" id="ARBA00022825"/>
    </source>
</evidence>
<dbReference type="Gene3D" id="3.40.50.200">
    <property type="entry name" value="Peptidase S8/S53 domain"/>
    <property type="match status" value="1"/>
</dbReference>
<evidence type="ECO:0000259" key="7">
    <source>
        <dbReference type="Pfam" id="PF00082"/>
    </source>
</evidence>
<comment type="similarity">
    <text evidence="1 5">Belongs to the peptidase S8 family.</text>
</comment>
<dbReference type="CDD" id="cd07491">
    <property type="entry name" value="Peptidases_S8_7"/>
    <property type="match status" value="1"/>
</dbReference>
<dbReference type="PROSITE" id="PS51892">
    <property type="entry name" value="SUBTILASE"/>
    <property type="match status" value="1"/>
</dbReference>
<comment type="caution">
    <text evidence="5">Lacks conserved residue(s) required for the propagation of feature annotation.</text>
</comment>
<accession>A0AA38SBB3</accession>
<dbReference type="AlphaFoldDB" id="A0AA38SBB3"/>
<evidence type="ECO:0000256" key="5">
    <source>
        <dbReference type="PROSITE-ProRule" id="PRU01240"/>
    </source>
</evidence>
<gene>
    <name evidence="8" type="ORF">NKR19_g2011</name>
</gene>
<feature type="compositionally biased region" description="Polar residues" evidence="6">
    <location>
        <begin position="335"/>
        <end position="347"/>
    </location>
</feature>
<feature type="region of interest" description="Disordered" evidence="6">
    <location>
        <begin position="335"/>
        <end position="401"/>
    </location>
</feature>
<dbReference type="PANTHER" id="PTHR43399:SF4">
    <property type="entry name" value="CELL WALL-ASSOCIATED PROTEASE"/>
    <property type="match status" value="1"/>
</dbReference>
<dbReference type="Gene3D" id="1.25.40.20">
    <property type="entry name" value="Ankyrin repeat-containing domain"/>
    <property type="match status" value="1"/>
</dbReference>
<name>A0AA38SBB3_9PEZI</name>
<feature type="region of interest" description="Disordered" evidence="6">
    <location>
        <begin position="1"/>
        <end position="56"/>
    </location>
</feature>
<feature type="compositionally biased region" description="Basic and acidic residues" evidence="6">
    <location>
        <begin position="383"/>
        <end position="392"/>
    </location>
</feature>
<evidence type="ECO:0000313" key="8">
    <source>
        <dbReference type="EMBL" id="KAJ9161696.1"/>
    </source>
</evidence>
<dbReference type="InterPro" id="IPR015500">
    <property type="entry name" value="Peptidase_S8_subtilisin-rel"/>
</dbReference>
<dbReference type="EMBL" id="JANBVN010000019">
    <property type="protein sequence ID" value="KAJ9161696.1"/>
    <property type="molecule type" value="Genomic_DNA"/>
</dbReference>
<dbReference type="SUPFAM" id="SSF48403">
    <property type="entry name" value="Ankyrin repeat"/>
    <property type="match status" value="1"/>
</dbReference>
<keyword evidence="9" id="KW-1185">Reference proteome</keyword>
<dbReference type="PRINTS" id="PR00723">
    <property type="entry name" value="SUBTILISIN"/>
</dbReference>
<evidence type="ECO:0000256" key="1">
    <source>
        <dbReference type="ARBA" id="ARBA00011073"/>
    </source>
</evidence>